<dbReference type="EMBL" id="JAPEUX010000001">
    <property type="protein sequence ID" value="KAJ4359920.1"/>
    <property type="molecule type" value="Genomic_DNA"/>
</dbReference>
<feature type="transmembrane region" description="Helical" evidence="6">
    <location>
        <begin position="258"/>
        <end position="280"/>
    </location>
</feature>
<dbReference type="InterPro" id="IPR036259">
    <property type="entry name" value="MFS_trans_sf"/>
</dbReference>
<evidence type="ECO:0000256" key="5">
    <source>
        <dbReference type="ARBA" id="ARBA00023136"/>
    </source>
</evidence>
<evidence type="ECO:0000256" key="6">
    <source>
        <dbReference type="SAM" id="Phobius"/>
    </source>
</evidence>
<feature type="transmembrane region" description="Helical" evidence="6">
    <location>
        <begin position="180"/>
        <end position="202"/>
    </location>
</feature>
<evidence type="ECO:0000313" key="8">
    <source>
        <dbReference type="Proteomes" id="UP001140513"/>
    </source>
</evidence>
<comment type="subcellular location">
    <subcellularLocation>
        <location evidence="1">Membrane</location>
    </subcellularLocation>
</comment>
<protein>
    <recommendedName>
        <fullName evidence="9">Major facilitator superfamily (MFS) profile domain-containing protein</fullName>
    </recommendedName>
</protein>
<dbReference type="Proteomes" id="UP001140513">
    <property type="component" value="Unassembled WGS sequence"/>
</dbReference>
<comment type="caution">
    <text evidence="7">The sequence shown here is derived from an EMBL/GenBank/DDBJ whole genome shotgun (WGS) entry which is preliminary data.</text>
</comment>
<keyword evidence="8" id="KW-1185">Reference proteome</keyword>
<evidence type="ECO:0000256" key="4">
    <source>
        <dbReference type="ARBA" id="ARBA00022989"/>
    </source>
</evidence>
<evidence type="ECO:0000256" key="3">
    <source>
        <dbReference type="ARBA" id="ARBA00022692"/>
    </source>
</evidence>
<dbReference type="AlphaFoldDB" id="A0A9W8XW76"/>
<dbReference type="SUPFAM" id="SSF103473">
    <property type="entry name" value="MFS general substrate transporter"/>
    <property type="match status" value="1"/>
</dbReference>
<dbReference type="Pfam" id="PF00083">
    <property type="entry name" value="Sugar_tr"/>
    <property type="match status" value="2"/>
</dbReference>
<evidence type="ECO:0000256" key="1">
    <source>
        <dbReference type="ARBA" id="ARBA00004370"/>
    </source>
</evidence>
<evidence type="ECO:0000256" key="2">
    <source>
        <dbReference type="ARBA" id="ARBA00022448"/>
    </source>
</evidence>
<dbReference type="InterPro" id="IPR050814">
    <property type="entry name" value="Myo-inositol_Transporter"/>
</dbReference>
<dbReference type="PANTHER" id="PTHR48020:SF40">
    <property type="entry name" value="MAJOR FACILITATOR SUPERFAMILY (MFS) PROFILE DOMAIN-CONTAINING PROTEIN"/>
    <property type="match status" value="1"/>
</dbReference>
<dbReference type="Gene3D" id="1.20.1250.20">
    <property type="entry name" value="MFS general substrate transporter like domains"/>
    <property type="match status" value="1"/>
</dbReference>
<dbReference type="RefSeq" id="XP_056076122.1">
    <property type="nucleotide sequence ID" value="XM_056209300.1"/>
</dbReference>
<dbReference type="PANTHER" id="PTHR48020">
    <property type="entry name" value="PROTON MYO-INOSITOL COTRANSPORTER"/>
    <property type="match status" value="1"/>
</dbReference>
<feature type="transmembrane region" description="Helical" evidence="6">
    <location>
        <begin position="232"/>
        <end position="252"/>
    </location>
</feature>
<dbReference type="GeneID" id="80904009"/>
<organism evidence="7 8">
    <name type="scientific">Didymosphaeria variabile</name>
    <dbReference type="NCBI Taxonomy" id="1932322"/>
    <lineage>
        <taxon>Eukaryota</taxon>
        <taxon>Fungi</taxon>
        <taxon>Dikarya</taxon>
        <taxon>Ascomycota</taxon>
        <taxon>Pezizomycotina</taxon>
        <taxon>Dothideomycetes</taxon>
        <taxon>Pleosporomycetidae</taxon>
        <taxon>Pleosporales</taxon>
        <taxon>Massarineae</taxon>
        <taxon>Didymosphaeriaceae</taxon>
        <taxon>Didymosphaeria</taxon>
    </lineage>
</organism>
<keyword evidence="3 6" id="KW-0812">Transmembrane</keyword>
<dbReference type="GO" id="GO:0016020">
    <property type="term" value="C:membrane"/>
    <property type="evidence" value="ECO:0007669"/>
    <property type="project" value="UniProtKB-SubCell"/>
</dbReference>
<gene>
    <name evidence="7" type="ORF">N0V89_000479</name>
</gene>
<sequence length="355" mass="39727">MGCKAAVVPIYAAETAPTNIRVNQAARELFIIHVQNELTKIRWYGGERADELINELFPSSADAELSSTTQNLSKAPLSRKSMVNEHVSTYFKRLANLFKVPRIRRATTAAAVVMISQQLCGINVIGFYSGTILPAPDSSNPESVKNSNRNGLWLGWGSWMIGMLMAVPAFMTIDRWGRRTLCLFSTPVLGLCLFAGGFCFWLKPETPAYLGSLFSLIFLFTAFYPPEAGMSLAVFINLFGAGILSLFIPFLQDSLGPLGLFELFAGLNVIAYILIFVFVYETKQERLEKLDSIFDIPVAVHLKYQFTAVIPWCIKNMLKKRQERSTLDSLVLWNTKRLHHVSSDDESSITSRESE</sequence>
<accession>A0A9W8XW76</accession>
<proteinExistence type="predicted"/>
<reference evidence="7" key="1">
    <citation type="submission" date="2022-10" db="EMBL/GenBank/DDBJ databases">
        <title>Tapping the CABI collections for fungal endophytes: first genome assemblies for Collariella, Neodidymelliopsis, Ascochyta clinopodiicola, Didymella pomorum, Didymosphaeria variabile, Neocosmospora piperis and Neocucurbitaria cava.</title>
        <authorList>
            <person name="Hill R."/>
        </authorList>
    </citation>
    <scope>NUCLEOTIDE SEQUENCE</scope>
    <source>
        <strain evidence="7">IMI 356815</strain>
    </source>
</reference>
<feature type="transmembrane region" description="Helical" evidence="6">
    <location>
        <begin position="109"/>
        <end position="133"/>
    </location>
</feature>
<keyword evidence="4 6" id="KW-1133">Transmembrane helix</keyword>
<feature type="transmembrane region" description="Helical" evidence="6">
    <location>
        <begin position="153"/>
        <end position="173"/>
    </location>
</feature>
<dbReference type="OrthoDB" id="6339427at2759"/>
<feature type="transmembrane region" description="Helical" evidence="6">
    <location>
        <begin position="208"/>
        <end position="225"/>
    </location>
</feature>
<keyword evidence="5 6" id="KW-0472">Membrane</keyword>
<dbReference type="GO" id="GO:0022857">
    <property type="term" value="F:transmembrane transporter activity"/>
    <property type="evidence" value="ECO:0007669"/>
    <property type="project" value="InterPro"/>
</dbReference>
<name>A0A9W8XW76_9PLEO</name>
<dbReference type="InterPro" id="IPR005828">
    <property type="entry name" value="MFS_sugar_transport-like"/>
</dbReference>
<keyword evidence="2" id="KW-0813">Transport</keyword>
<evidence type="ECO:0000313" key="7">
    <source>
        <dbReference type="EMBL" id="KAJ4359920.1"/>
    </source>
</evidence>
<evidence type="ECO:0008006" key="9">
    <source>
        <dbReference type="Google" id="ProtNLM"/>
    </source>
</evidence>